<organism evidence="2">
    <name type="scientific">marine sediment metagenome</name>
    <dbReference type="NCBI Taxonomy" id="412755"/>
    <lineage>
        <taxon>unclassified sequences</taxon>
        <taxon>metagenomes</taxon>
        <taxon>ecological metagenomes</taxon>
    </lineage>
</organism>
<gene>
    <name evidence="2" type="ORF">S06H3_41948</name>
</gene>
<proteinExistence type="predicted"/>
<evidence type="ECO:0000313" key="2">
    <source>
        <dbReference type="EMBL" id="GAI34820.1"/>
    </source>
</evidence>
<keyword evidence="1" id="KW-0472">Membrane</keyword>
<dbReference type="EMBL" id="BARV01025897">
    <property type="protein sequence ID" value="GAI34820.1"/>
    <property type="molecule type" value="Genomic_DNA"/>
</dbReference>
<protein>
    <submittedName>
        <fullName evidence="2">Uncharacterized protein</fullName>
    </submittedName>
</protein>
<dbReference type="AlphaFoldDB" id="X1P722"/>
<evidence type="ECO:0000256" key="1">
    <source>
        <dbReference type="SAM" id="Phobius"/>
    </source>
</evidence>
<reference evidence="2" key="1">
    <citation type="journal article" date="2014" name="Front. Microbiol.">
        <title>High frequency of phylogenetically diverse reductive dehalogenase-homologous genes in deep subseafloor sedimentary metagenomes.</title>
        <authorList>
            <person name="Kawai M."/>
            <person name="Futagami T."/>
            <person name="Toyoda A."/>
            <person name="Takaki Y."/>
            <person name="Nishi S."/>
            <person name="Hori S."/>
            <person name="Arai W."/>
            <person name="Tsubouchi T."/>
            <person name="Morono Y."/>
            <person name="Uchiyama I."/>
            <person name="Ito T."/>
            <person name="Fujiyama A."/>
            <person name="Inagaki F."/>
            <person name="Takami H."/>
        </authorList>
    </citation>
    <scope>NUCLEOTIDE SEQUENCE</scope>
    <source>
        <strain evidence="2">Expedition CK06-06</strain>
    </source>
</reference>
<keyword evidence="1" id="KW-1133">Transmembrane helix</keyword>
<sequence>MELACLVLLGILGFVVLVIAAGIIACECEKRKRKKNEQNVKRG</sequence>
<keyword evidence="1" id="KW-0812">Transmembrane</keyword>
<name>X1P722_9ZZZZ</name>
<comment type="caution">
    <text evidence="2">The sequence shown here is derived from an EMBL/GenBank/DDBJ whole genome shotgun (WGS) entry which is preliminary data.</text>
</comment>
<accession>X1P722</accession>
<feature type="transmembrane region" description="Helical" evidence="1">
    <location>
        <begin position="6"/>
        <end position="26"/>
    </location>
</feature>